<evidence type="ECO:0000313" key="6">
    <source>
        <dbReference type="Proteomes" id="UP001186944"/>
    </source>
</evidence>
<dbReference type="GO" id="GO:0003676">
    <property type="term" value="F:nucleic acid binding"/>
    <property type="evidence" value="ECO:0007669"/>
    <property type="project" value="InterPro"/>
</dbReference>
<feature type="region of interest" description="Disordered" evidence="2">
    <location>
        <begin position="593"/>
        <end position="627"/>
    </location>
</feature>
<dbReference type="GO" id="GO:0015074">
    <property type="term" value="P:DNA integration"/>
    <property type="evidence" value="ECO:0007669"/>
    <property type="project" value="InterPro"/>
</dbReference>
<dbReference type="Gene3D" id="1.10.340.70">
    <property type="match status" value="1"/>
</dbReference>
<feature type="region of interest" description="Disordered" evidence="2">
    <location>
        <begin position="1"/>
        <end position="59"/>
    </location>
</feature>
<dbReference type="Pfam" id="PF03564">
    <property type="entry name" value="DUF1759"/>
    <property type="match status" value="1"/>
</dbReference>
<dbReference type="InterPro" id="IPR008042">
    <property type="entry name" value="Retrotrans_Pao"/>
</dbReference>
<gene>
    <name evidence="5" type="ORF">FSP39_003203</name>
</gene>
<reference evidence="5" key="1">
    <citation type="submission" date="2019-08" db="EMBL/GenBank/DDBJ databases">
        <title>The improved chromosome-level genome for the pearl oyster Pinctada fucata martensii using PacBio sequencing and Hi-C.</title>
        <authorList>
            <person name="Zheng Z."/>
        </authorList>
    </citation>
    <scope>NUCLEOTIDE SEQUENCE</scope>
    <source>
        <strain evidence="5">ZZ-2019</strain>
        <tissue evidence="5">Adductor muscle</tissue>
    </source>
</reference>
<keyword evidence="1" id="KW-0863">Zinc-finger</keyword>
<dbReference type="GO" id="GO:0008270">
    <property type="term" value="F:zinc ion binding"/>
    <property type="evidence" value="ECO:0007669"/>
    <property type="project" value="UniProtKB-KW"/>
</dbReference>
<dbReference type="InterPro" id="IPR036397">
    <property type="entry name" value="RNaseH_sf"/>
</dbReference>
<comment type="caution">
    <text evidence="5">The sequence shown here is derived from an EMBL/GenBank/DDBJ whole genome shotgun (WGS) entry which is preliminary data.</text>
</comment>
<evidence type="ECO:0000313" key="5">
    <source>
        <dbReference type="EMBL" id="KAK3101392.1"/>
    </source>
</evidence>
<dbReference type="InterPro" id="IPR043502">
    <property type="entry name" value="DNA/RNA_pol_sf"/>
</dbReference>
<feature type="compositionally biased region" description="Low complexity" evidence="2">
    <location>
        <begin position="1"/>
        <end position="13"/>
    </location>
</feature>
<dbReference type="InterPro" id="IPR001584">
    <property type="entry name" value="Integrase_cat-core"/>
</dbReference>
<feature type="compositionally biased region" description="Basic and acidic residues" evidence="2">
    <location>
        <begin position="593"/>
        <end position="602"/>
    </location>
</feature>
<feature type="domain" description="Integrase catalytic" evidence="4">
    <location>
        <begin position="1716"/>
        <end position="1897"/>
    </location>
</feature>
<sequence length="2012" mass="227112">MMSDSTTDSSDNTQIPQEGETITKGKPDPNTGDTDGPRRSSRTSKPTERMSQYMEEEFDRRHSRFQTMYEKWKTAIKNCRLALKTTGKCTEDDAGKLLDSINQLEKNVVDSFEHMRHKCTTTLDPLLVRRVDACISLTRDMTTLLNERIAGLDDIMTSTSHYGLLRKNQYAGSVFSDLTADSSMYKLPQSQDADVKPTQILNVPTSCTYVTSTPVQMSNTVNQTPVVPSSTIHNMQQPIANAQGLGVSNTQVPNSNAQVLSTVPMLSTTTGSFYAQVSGTNTQATGTVPMVSTAIGSTYTQVPGANTQALGTIPVMSTSASYTQVPVNVQQFGFTPYVPSSYVQGMNSQVLGNNPQMMNNYVQVPSSYVQVPLNLQASHDAGTDRLAKAFADSVNLNRLPVPEPSVFTGDPLKFVEWNISFQALIEKKGIQDQEKIFYLKKYVAGEASKAIEGFFYGGSIFAYENAKKVLQERYGHPFTIQRAFRKKLENWPRIAERDSKALRDFGDFLKSCLDATPSIPSLKILDDCTENQKLLRKLPNWATLRWNRHVQEALESNEDYPSFAKFVEFVNKEGKIACNPVSSLFALNLDGNKPRKDSRESNGKVSVLLTSSDNTGSQSGGKEKPKRSCDYCTVEGHLIFHCEKFLALSLTEKRSFIREKKLCYGCLRKGHLNKECKRKHTCAKCKGKHPTCLHEERLPVNQQPLDENQNHINRSVSSTANVSQQRNKRGTSMIVPVWVSTKENPSCEILTYALLDTQSDTTFILDEMCEALKASRQDVRLSLSTMTAMHTIVNCSKVSNIQVRGFNSSTAITIDNAYSRDFIPADRSHIPVRKTAERIEHLHPIIDELQPLQSCDVGLLIGYNCPQALAPRKMLVGNANEPYAVQTVLGWSIVGYSHTGSTLDSDKASSISHRTSVKELHSCSPRDLIKVLESDFAHDHPNDVKYSQDDIRFLNILDESIEQQENKHLIMPLPFKERPSLPNNKSSALLRLDHLKRKFVRDKRYKDDYVKFMNDIIEREFAELVENDARNGETWYIPHHGVYHSKKPGKLRVVFYCSARYCGTSLNEHLLTGPDLTNGLMGVLCRFRQYPVAIMCDVEKMFHQFAVKCSDRDYLRFLWWENGNTDTKPLEYRMRVHLFGAASSPGCANYAFKFLARSQQESFPLASHFIQHDFYVDDGLTSVASEEEANKLVHDAQHLCCNGGLRLHKFISNNVNVIKSISPSERAADIEDKDLSLERLPTERALGIKWCVKEDAFKFNNDVKDVSPTRRNMLSVVASLFDPLGLLAPFILIGKRILQEMCKSGVSWNDLLPSEKKPAWNDWMKDISNLSLVRIDRCLAPPHFMSSSVELHHFSDASFSGYGQCSYIRFVNGDAVHCALLVGKARVAPLKVVTIPRLELTAAVLSVKVSMFLKSELSFTISKEYFWTDSKVVLGYINNDAKRFHVFVANRVQMVRDATEPSQWFYVDSKNNPADHASRGLTASDISESNWLRGPNFLWQNEIKAEAFDTDLHLGDPEIKQTRSLCANASEYSDVIDLVSRFSDWNRAVKFVARLQRLANGIKGTHAPTLPERQSAEILILKRLQQSMFLETLKIIGSSGNVPKTNDLYPLDPIIRNGFLCVGGRLRKVESDISLCKHPVILPRDSHVTEIILSHAHAKACHQGRGITLNQLRALGYWVIGGSKAVASFIRQCVMCRKLRRPTEVQRMADLPEDRVEPTPPFTYCGMDCFGPFITKQGRKEMKRYGLLFTCMCSRAIHIEMLDDMSTDAFINGLRCFIAIRGAVRQIRCDQGSNFIGAKNEFERLATYLTENQCEFVLNAPSASHTGGIWERQIRTVRNILSAILELSPGRLDDSSLRTLFYEAMSIVNCRPLTVSELNDPKVIEPLTPNHILTAKSAIPPPPPGEFVREDLFLRKRWRRVQYLLEQFWCRWKREYLAQTSLRQKWHTPRRNVRVDDIVLVQDVDLPRNRWPLGRVTEARPDDDGLVRRVKVKLSSGILERTIHKLVLIVEG</sequence>
<dbReference type="InterPro" id="IPR012337">
    <property type="entry name" value="RNaseH-like_sf"/>
</dbReference>
<dbReference type="PANTHER" id="PTHR47331:SF5">
    <property type="entry name" value="RIBONUCLEASE H"/>
    <property type="match status" value="1"/>
</dbReference>
<keyword evidence="6" id="KW-1185">Reference proteome</keyword>
<dbReference type="SUPFAM" id="SSF53098">
    <property type="entry name" value="Ribonuclease H-like"/>
    <property type="match status" value="1"/>
</dbReference>
<dbReference type="Proteomes" id="UP001186944">
    <property type="component" value="Unassembled WGS sequence"/>
</dbReference>
<evidence type="ECO:0000256" key="1">
    <source>
        <dbReference type="PROSITE-ProRule" id="PRU00047"/>
    </source>
</evidence>
<dbReference type="PANTHER" id="PTHR47331">
    <property type="entry name" value="PHD-TYPE DOMAIN-CONTAINING PROTEIN"/>
    <property type="match status" value="1"/>
</dbReference>
<dbReference type="CDD" id="cd01644">
    <property type="entry name" value="RT_pepA17"/>
    <property type="match status" value="1"/>
</dbReference>
<dbReference type="EMBL" id="VSWD01000005">
    <property type="protein sequence ID" value="KAK3101392.1"/>
    <property type="molecule type" value="Genomic_DNA"/>
</dbReference>
<accession>A0AA88Y9V0</accession>
<protein>
    <submittedName>
        <fullName evidence="5">Uncharacterized protein</fullName>
    </submittedName>
</protein>
<feature type="domain" description="CCHC-type" evidence="3">
    <location>
        <begin position="663"/>
        <end position="678"/>
    </location>
</feature>
<dbReference type="Pfam" id="PF05380">
    <property type="entry name" value="Peptidase_A17"/>
    <property type="match status" value="1"/>
</dbReference>
<organism evidence="5 6">
    <name type="scientific">Pinctada imbricata</name>
    <name type="common">Atlantic pearl-oyster</name>
    <name type="synonym">Pinctada martensii</name>
    <dbReference type="NCBI Taxonomy" id="66713"/>
    <lineage>
        <taxon>Eukaryota</taxon>
        <taxon>Metazoa</taxon>
        <taxon>Spiralia</taxon>
        <taxon>Lophotrochozoa</taxon>
        <taxon>Mollusca</taxon>
        <taxon>Bivalvia</taxon>
        <taxon>Autobranchia</taxon>
        <taxon>Pteriomorphia</taxon>
        <taxon>Pterioida</taxon>
        <taxon>Pterioidea</taxon>
        <taxon>Pteriidae</taxon>
        <taxon>Pinctada</taxon>
    </lineage>
</organism>
<feature type="compositionally biased region" description="Polar residues" evidence="2">
    <location>
        <begin position="608"/>
        <end position="617"/>
    </location>
</feature>
<dbReference type="InterPro" id="IPR040676">
    <property type="entry name" value="DUF5641"/>
</dbReference>
<proteinExistence type="predicted"/>
<keyword evidence="1" id="KW-0862">Zinc</keyword>
<dbReference type="InterPro" id="IPR001878">
    <property type="entry name" value="Znf_CCHC"/>
</dbReference>
<evidence type="ECO:0000256" key="2">
    <source>
        <dbReference type="SAM" id="MobiDB-lite"/>
    </source>
</evidence>
<dbReference type="PROSITE" id="PS50994">
    <property type="entry name" value="INTEGRASE"/>
    <property type="match status" value="1"/>
</dbReference>
<evidence type="ECO:0000259" key="3">
    <source>
        <dbReference type="PROSITE" id="PS50158"/>
    </source>
</evidence>
<name>A0AA88Y9V0_PINIB</name>
<evidence type="ECO:0000259" key="4">
    <source>
        <dbReference type="PROSITE" id="PS50994"/>
    </source>
</evidence>
<dbReference type="Pfam" id="PF18701">
    <property type="entry name" value="DUF5641"/>
    <property type="match status" value="1"/>
</dbReference>
<dbReference type="InterPro" id="IPR005312">
    <property type="entry name" value="DUF1759"/>
</dbReference>
<keyword evidence="1" id="KW-0479">Metal-binding</keyword>
<dbReference type="PROSITE" id="PS50158">
    <property type="entry name" value="ZF_CCHC"/>
    <property type="match status" value="1"/>
</dbReference>
<dbReference type="SUPFAM" id="SSF56672">
    <property type="entry name" value="DNA/RNA polymerases"/>
    <property type="match status" value="1"/>
</dbReference>
<dbReference type="Gene3D" id="3.30.420.10">
    <property type="entry name" value="Ribonuclease H-like superfamily/Ribonuclease H"/>
    <property type="match status" value="1"/>
</dbReference>